<dbReference type="Proteomes" id="UP000050417">
    <property type="component" value="Unassembled WGS sequence"/>
</dbReference>
<dbReference type="EMBL" id="LGCL01000031">
    <property type="protein sequence ID" value="KPL74828.1"/>
    <property type="molecule type" value="Genomic_DNA"/>
</dbReference>
<protein>
    <submittedName>
        <fullName evidence="2">Uncharacterized protein</fullName>
    </submittedName>
</protein>
<keyword evidence="1" id="KW-0732">Signal</keyword>
<dbReference type="OrthoDB" id="160454at2"/>
<evidence type="ECO:0000313" key="2">
    <source>
        <dbReference type="EMBL" id="KPL74828.1"/>
    </source>
</evidence>
<organism evidence="2 3">
    <name type="scientific">Ornatilinea apprima</name>
    <dbReference type="NCBI Taxonomy" id="1134406"/>
    <lineage>
        <taxon>Bacteria</taxon>
        <taxon>Bacillati</taxon>
        <taxon>Chloroflexota</taxon>
        <taxon>Anaerolineae</taxon>
        <taxon>Anaerolineales</taxon>
        <taxon>Anaerolineaceae</taxon>
        <taxon>Ornatilinea</taxon>
    </lineage>
</organism>
<comment type="caution">
    <text evidence="2">The sequence shown here is derived from an EMBL/GenBank/DDBJ whole genome shotgun (WGS) entry which is preliminary data.</text>
</comment>
<gene>
    <name evidence="2" type="ORF">ADN00_13395</name>
</gene>
<feature type="chain" id="PRO_5006133291" evidence="1">
    <location>
        <begin position="28"/>
        <end position="119"/>
    </location>
</feature>
<feature type="signal peptide" evidence="1">
    <location>
        <begin position="1"/>
        <end position="27"/>
    </location>
</feature>
<accession>A0A0P6Y046</accession>
<evidence type="ECO:0000313" key="3">
    <source>
        <dbReference type="Proteomes" id="UP000050417"/>
    </source>
</evidence>
<dbReference type="AlphaFoldDB" id="A0A0P6Y046"/>
<dbReference type="RefSeq" id="WP_075063527.1">
    <property type="nucleotide sequence ID" value="NZ_LGCL01000031.1"/>
</dbReference>
<proteinExistence type="predicted"/>
<evidence type="ECO:0000256" key="1">
    <source>
        <dbReference type="SAM" id="SignalP"/>
    </source>
</evidence>
<sequence>MLSKRVFKTLLIVLVALALSGFTYAFAAANTVPGTRAGDGTGVISGYTVSNIVYNLNAANPGIIDSVSFSLNEAATTVKASVNGTTFADCTLSASTWTCTLPAATTVEAAVSLRVIAAN</sequence>
<keyword evidence="3" id="KW-1185">Reference proteome</keyword>
<name>A0A0P6Y046_9CHLR</name>
<reference evidence="2 3" key="1">
    <citation type="submission" date="2015-07" db="EMBL/GenBank/DDBJ databases">
        <title>Genome sequence of Ornatilinea apprima DSM 23815.</title>
        <authorList>
            <person name="Hemp J."/>
            <person name="Ward L.M."/>
            <person name="Pace L.A."/>
            <person name="Fischer W.W."/>
        </authorList>
    </citation>
    <scope>NUCLEOTIDE SEQUENCE [LARGE SCALE GENOMIC DNA]</scope>
    <source>
        <strain evidence="2 3">P3M-1</strain>
    </source>
</reference>